<name>A0A1I2V4Z2_9CORY</name>
<keyword evidence="5" id="KW-0460">Magnesium</keyword>
<dbReference type="PANTHER" id="PTHR23407">
    <property type="entry name" value="ATPASE INHIBITOR/5-FORMYLTETRAHYDROFOLATE CYCLO-LIGASE"/>
    <property type="match status" value="1"/>
</dbReference>
<dbReference type="InterPro" id="IPR024185">
    <property type="entry name" value="FTHF_cligase-like_sf"/>
</dbReference>
<dbReference type="GO" id="GO:0009396">
    <property type="term" value="P:folic acid-containing compound biosynthetic process"/>
    <property type="evidence" value="ECO:0007669"/>
    <property type="project" value="TreeGrafter"/>
</dbReference>
<dbReference type="PIRSF" id="PIRSF006806">
    <property type="entry name" value="FTHF_cligase"/>
    <property type="match status" value="1"/>
</dbReference>
<dbReference type="InterPro" id="IPR002698">
    <property type="entry name" value="FTHF_cligase"/>
</dbReference>
<dbReference type="InterPro" id="IPR037171">
    <property type="entry name" value="NagB/RpiA_transferase-like"/>
</dbReference>
<reference evidence="6 7" key="1">
    <citation type="submission" date="2016-10" db="EMBL/GenBank/DDBJ databases">
        <authorList>
            <person name="de Groot N.N."/>
        </authorList>
    </citation>
    <scope>NUCLEOTIDE SEQUENCE [LARGE SCALE GENOMIC DNA]</scope>
    <source>
        <strain>J11</strain>
        <strain evidence="7">PG 39</strain>
    </source>
</reference>
<comment type="similarity">
    <text evidence="1 5">Belongs to the 5-formyltetrahydrofolate cyclo-ligase family.</text>
</comment>
<dbReference type="GO" id="GO:0035999">
    <property type="term" value="P:tetrahydrofolate interconversion"/>
    <property type="evidence" value="ECO:0007669"/>
    <property type="project" value="TreeGrafter"/>
</dbReference>
<proteinExistence type="inferred from homology"/>
<keyword evidence="7" id="KW-1185">Reference proteome</keyword>
<gene>
    <name evidence="6" type="ORF">SAMN05660282_02119</name>
</gene>
<evidence type="ECO:0000313" key="6">
    <source>
        <dbReference type="EMBL" id="SFG84103.1"/>
    </source>
</evidence>
<dbReference type="SUPFAM" id="SSF100950">
    <property type="entry name" value="NagB/RpiA/CoA transferase-like"/>
    <property type="match status" value="1"/>
</dbReference>
<keyword evidence="3 4" id="KW-0067">ATP-binding</keyword>
<dbReference type="GO" id="GO:0005524">
    <property type="term" value="F:ATP binding"/>
    <property type="evidence" value="ECO:0007669"/>
    <property type="project" value="UniProtKB-KW"/>
</dbReference>
<dbReference type="PANTHER" id="PTHR23407:SF1">
    <property type="entry name" value="5-FORMYLTETRAHYDROFOLATE CYCLO-LIGASE"/>
    <property type="match status" value="1"/>
</dbReference>
<keyword evidence="2 4" id="KW-0547">Nucleotide-binding</keyword>
<dbReference type="Proteomes" id="UP000199065">
    <property type="component" value="Unassembled WGS sequence"/>
</dbReference>
<organism evidence="6 7">
    <name type="scientific">Corynebacterium spheniscorum</name>
    <dbReference type="NCBI Taxonomy" id="185761"/>
    <lineage>
        <taxon>Bacteria</taxon>
        <taxon>Bacillati</taxon>
        <taxon>Actinomycetota</taxon>
        <taxon>Actinomycetes</taxon>
        <taxon>Mycobacteriales</taxon>
        <taxon>Corynebacteriaceae</taxon>
        <taxon>Corynebacterium</taxon>
    </lineage>
</organism>
<protein>
    <recommendedName>
        <fullName evidence="5">5-formyltetrahydrofolate cyclo-ligase</fullName>
        <ecNumber evidence="5">6.3.3.2</ecNumber>
    </recommendedName>
</protein>
<dbReference type="GO" id="GO:0030272">
    <property type="term" value="F:5-formyltetrahydrofolate cyclo-ligase activity"/>
    <property type="evidence" value="ECO:0007669"/>
    <property type="project" value="UniProtKB-EC"/>
</dbReference>
<dbReference type="EMBL" id="FOPJ01000018">
    <property type="protein sequence ID" value="SFG84103.1"/>
    <property type="molecule type" value="Genomic_DNA"/>
</dbReference>
<feature type="binding site" evidence="4">
    <location>
        <begin position="123"/>
        <end position="131"/>
    </location>
    <ligand>
        <name>ATP</name>
        <dbReference type="ChEBI" id="CHEBI:30616"/>
    </ligand>
</feature>
<dbReference type="GO" id="GO:0046872">
    <property type="term" value="F:metal ion binding"/>
    <property type="evidence" value="ECO:0007669"/>
    <property type="project" value="UniProtKB-KW"/>
</dbReference>
<dbReference type="AlphaFoldDB" id="A0A1I2V4Z2"/>
<dbReference type="Gene3D" id="3.40.50.10420">
    <property type="entry name" value="NagB/RpiA/CoA transferase-like"/>
    <property type="match status" value="1"/>
</dbReference>
<sequence length="183" mass="19889">MNDQLANLLNELLIKLTPVNATNLKVAAFMPTAIEPGHGRLIETLTTGSWISEQQNIEVFLPITLPAGVLRWAPYRGEDFLTSGPMGIAEPRCEESEPLSSALLAKMDFIIVPALATNSQGRRLGQGGGYYDRALSYLPNPGPTLITLLFPGEVHPDIPVEAHDQKTDYVITPEGTFRPGPNV</sequence>
<dbReference type="STRING" id="185761.SAMN05660282_02119"/>
<dbReference type="Pfam" id="PF01812">
    <property type="entry name" value="5-FTHF_cyc-lig"/>
    <property type="match status" value="1"/>
</dbReference>
<dbReference type="NCBIfam" id="TIGR02727">
    <property type="entry name" value="MTHFS_bact"/>
    <property type="match status" value="1"/>
</dbReference>
<evidence type="ECO:0000313" key="7">
    <source>
        <dbReference type="Proteomes" id="UP000199065"/>
    </source>
</evidence>
<comment type="cofactor">
    <cofactor evidence="5">
        <name>Mg(2+)</name>
        <dbReference type="ChEBI" id="CHEBI:18420"/>
    </cofactor>
</comment>
<evidence type="ECO:0000256" key="1">
    <source>
        <dbReference type="ARBA" id="ARBA00010638"/>
    </source>
</evidence>
<keyword evidence="6" id="KW-0436">Ligase</keyword>
<evidence type="ECO:0000256" key="3">
    <source>
        <dbReference type="ARBA" id="ARBA00022840"/>
    </source>
</evidence>
<evidence type="ECO:0000256" key="2">
    <source>
        <dbReference type="ARBA" id="ARBA00022741"/>
    </source>
</evidence>
<dbReference type="EC" id="6.3.3.2" evidence="5"/>
<comment type="catalytic activity">
    <reaction evidence="5">
        <text>(6S)-5-formyl-5,6,7,8-tetrahydrofolate + ATP = (6R)-5,10-methenyltetrahydrofolate + ADP + phosphate</text>
        <dbReference type="Rhea" id="RHEA:10488"/>
        <dbReference type="ChEBI" id="CHEBI:30616"/>
        <dbReference type="ChEBI" id="CHEBI:43474"/>
        <dbReference type="ChEBI" id="CHEBI:57455"/>
        <dbReference type="ChEBI" id="CHEBI:57457"/>
        <dbReference type="ChEBI" id="CHEBI:456216"/>
        <dbReference type="EC" id="6.3.3.2"/>
    </reaction>
</comment>
<evidence type="ECO:0000256" key="5">
    <source>
        <dbReference type="RuleBase" id="RU361279"/>
    </source>
</evidence>
<evidence type="ECO:0000256" key="4">
    <source>
        <dbReference type="PIRSR" id="PIRSR006806-1"/>
    </source>
</evidence>
<keyword evidence="5" id="KW-0479">Metal-binding</keyword>
<accession>A0A1I2V4Z2</accession>